<evidence type="ECO:0000313" key="2">
    <source>
        <dbReference type="EMBL" id="ASM75065.1"/>
    </source>
</evidence>
<dbReference type="AlphaFoldDB" id="A0A221K7W9"/>
<keyword evidence="2" id="KW-0614">Plasmid</keyword>
<gene>
    <name evidence="2" type="ORF">SULPSESMR1_04342</name>
</gene>
<proteinExistence type="predicted"/>
<keyword evidence="1" id="KW-0732">Signal</keyword>
<geneLocation type="plasmid" evidence="2 3">
    <name>pSMR1-3</name>
</geneLocation>
<protein>
    <submittedName>
        <fullName evidence="2">Uncharacterized protein</fullName>
    </submittedName>
</protein>
<dbReference type="EMBL" id="CP022418">
    <property type="protein sequence ID" value="ASM75065.1"/>
    <property type="molecule type" value="Genomic_DNA"/>
</dbReference>
<accession>A0A221K7W9</accession>
<reference evidence="2 3" key="1">
    <citation type="submission" date="2017-07" db="EMBL/GenBank/DDBJ databases">
        <title>Genome Sequence of Sulfitobacter pseudonitzschiae Strain SMR1 Isolated from a culture of the Diatom Skeletonema marinoi.</title>
        <authorList>
            <person name="Topel M."/>
            <person name="Pinder M.I.M."/>
            <person name="Johansson O.N."/>
            <person name="Kourtchenko O."/>
            <person name="Godhe A."/>
            <person name="Clarke A.K."/>
        </authorList>
    </citation>
    <scope>NUCLEOTIDE SEQUENCE [LARGE SCALE GENOMIC DNA]</scope>
    <source>
        <strain evidence="2 3">SMR1</strain>
        <plasmid evidence="2 3">pSMR1-3</plasmid>
    </source>
</reference>
<organism evidence="2 3">
    <name type="scientific">Pseudosulfitobacter pseudonitzschiae</name>
    <dbReference type="NCBI Taxonomy" id="1402135"/>
    <lineage>
        <taxon>Bacteria</taxon>
        <taxon>Pseudomonadati</taxon>
        <taxon>Pseudomonadota</taxon>
        <taxon>Alphaproteobacteria</taxon>
        <taxon>Rhodobacterales</taxon>
        <taxon>Roseobacteraceae</taxon>
        <taxon>Pseudosulfitobacter</taxon>
    </lineage>
</organism>
<keyword evidence="3" id="KW-1185">Reference proteome</keyword>
<name>A0A221K7W9_9RHOB</name>
<evidence type="ECO:0000313" key="3">
    <source>
        <dbReference type="Proteomes" id="UP000199754"/>
    </source>
</evidence>
<dbReference type="KEGG" id="spse:SULPSESMR1_04342"/>
<feature type="signal peptide" evidence="1">
    <location>
        <begin position="1"/>
        <end position="29"/>
    </location>
</feature>
<sequence length="261" mass="29059">MLRQFPGSSALMLAVVAASFTAAPQRAHAQTYQIDCAILLCLSGGWPESAECSAARAEFIRRITPWPVEPPLQIWRCPMRAALEAPDPTELNRTRLYDSFMQGDIPIPLQSIPSAPLTDFALKPHPAVLHQSGGNARRLPDGFALQFVQEGEYSDDNGTADIDISSSEFDFVRSIRVTNVSSARQYQSGDEGDCQRYAIVRVGSYGTQGNFQWYDSTVNALPQAHTGMEQYGQNCPSLHHRSVFVDWRDYEGNYGFEQVNY</sequence>
<feature type="chain" id="PRO_5013370321" evidence="1">
    <location>
        <begin position="30"/>
        <end position="261"/>
    </location>
</feature>
<evidence type="ECO:0000256" key="1">
    <source>
        <dbReference type="SAM" id="SignalP"/>
    </source>
</evidence>
<dbReference type="Proteomes" id="UP000199754">
    <property type="component" value="Plasmid pSMR1-3"/>
</dbReference>